<feature type="region of interest" description="Disordered" evidence="1">
    <location>
        <begin position="1"/>
        <end position="36"/>
    </location>
</feature>
<reference evidence="2" key="1">
    <citation type="journal article" date="2007" name="J. Bacteriol.">
        <title>Comparative genome analysis of four magnetotactic bacteria reveals a complex set of group-specific genes implicated in magnetosome biomineralization and function.</title>
        <authorList>
            <person name="Richter M."/>
            <person name="Kube M."/>
            <person name="Bazylinski D.A."/>
            <person name="Lombardot T."/>
            <person name="Gloeckner F.O."/>
            <person name="Reinhardt R."/>
            <person name="Schueler D."/>
        </authorList>
    </citation>
    <scope>NUCLEOTIDE SEQUENCE</scope>
    <source>
        <strain evidence="2">MSR-1</strain>
    </source>
</reference>
<evidence type="ECO:0000313" key="2">
    <source>
        <dbReference type="EMBL" id="CAM77371.1"/>
    </source>
</evidence>
<dbReference type="AlphaFoldDB" id="A4U3B4"/>
<proteinExistence type="predicted"/>
<organism evidence="2">
    <name type="scientific">Magnetospirillum gryphiswaldense</name>
    <dbReference type="NCBI Taxonomy" id="55518"/>
    <lineage>
        <taxon>Bacteria</taxon>
        <taxon>Pseudomonadati</taxon>
        <taxon>Pseudomonadota</taxon>
        <taxon>Alphaproteobacteria</taxon>
        <taxon>Rhodospirillales</taxon>
        <taxon>Rhodospirillaceae</taxon>
        <taxon>Magnetospirillum</taxon>
    </lineage>
</organism>
<protein>
    <submittedName>
        <fullName evidence="2">Uncharacterized protein</fullName>
    </submittedName>
</protein>
<accession>A4U3B4</accession>
<evidence type="ECO:0000256" key="1">
    <source>
        <dbReference type="SAM" id="MobiDB-lite"/>
    </source>
</evidence>
<feature type="region of interest" description="Disordered" evidence="1">
    <location>
        <begin position="59"/>
        <end position="112"/>
    </location>
</feature>
<dbReference type="EMBL" id="CU459003">
    <property type="protein sequence ID" value="CAM77371.1"/>
    <property type="molecule type" value="Genomic_DNA"/>
</dbReference>
<gene>
    <name evidence="2" type="ORF">MGR_0243</name>
</gene>
<name>A4U3B4_9PROT</name>
<sequence length="112" mass="11988">MAAKPKQPAEDHALARGNAPGPARHGEHGAALNEISYSPQTPLLEMIPHLAARPIGPKRALQVRPGPSPFGNGGRTSTFRPDGFPPLRWPALNGRPKTSPLPQTKKTVHFVV</sequence>